<proteinExistence type="predicted"/>
<keyword evidence="2" id="KW-0732">Signal</keyword>
<dbReference type="InterPro" id="IPR011049">
    <property type="entry name" value="Serralysin-like_metalloprot_C"/>
</dbReference>
<gene>
    <name evidence="4" type="ORF">SAMN02927903_02073</name>
</gene>
<evidence type="ECO:0000256" key="2">
    <source>
        <dbReference type="SAM" id="SignalP"/>
    </source>
</evidence>
<dbReference type="Pfam" id="PF13884">
    <property type="entry name" value="Peptidase_S74"/>
    <property type="match status" value="1"/>
</dbReference>
<protein>
    <submittedName>
        <fullName evidence="4">Head domain of trimeric autotransporter adhesin</fullName>
    </submittedName>
</protein>
<evidence type="ECO:0000313" key="5">
    <source>
        <dbReference type="Proteomes" id="UP000199354"/>
    </source>
</evidence>
<evidence type="ECO:0000313" key="4">
    <source>
        <dbReference type="EMBL" id="SCY70518.1"/>
    </source>
</evidence>
<evidence type="ECO:0000256" key="1">
    <source>
        <dbReference type="SAM" id="Coils"/>
    </source>
</evidence>
<sequence length="1002" mass="103109">MRLHLLVLLFAIPVFAQVGVNTVSPQAQLDIRASNPAAPSNTDGILIPRINAFPTTNPTIAQHGMLVFMNNGFGTQLPGFYYWDNNPALWKPVTPFPSWGLSGNSGITSANFIGTTDLTDVRFRRGGILSGRLGETNTTFGFAALSNSGATGNFNTAIGAMALSNSTTGYENTAVGYAALQNNADGYYDSAFGRASMFENLSGESNAAYGYQSLRNNLAGNQNTAIGRQALLDNSSGSYNTAVGRRALDGNLTGNHNTAIGYFSDVAADGLTNATAVGNYAVAGASNTLVLGSVAGVNSATSNVNVGVGTTTPQTRLHVVGNLRLQDGSQAAGRILVSDANGTASWQVNSATNAWGLAGNAGTNPSINFIGTTTDADLVFRRNSVLSGRIGSNVSFGTNALATNGGNNNIALGTNALQTTIGARNIAIGTDALHENAGGTRNVAVGDRALLANVSGSFNSAFGESALAANSGGNENVAIGESALTANSVGYKNTALGSDSMSVNTTGGFNVGLGANTLQANSDGDRNVAVGYAAMVTNTTGSSNTVLGAAADVAAGALTNATAIGARAEAGASNSLVLGSINGVNSATADTNVGIGTTTPQERLHVVGKIRMVDGTQANGRIMTSNANGTASWTAVGTLASGTLDQAYDFGGAGLGRTITADAGALLINGTDGIVSTGTLDAGATIPAGDGSKFFWNPRKAAFRAGRCSAGEWDENNVGKFSVSFGNGNQASGDHSVALGNNGRASGMISTSMGFSNVAEGMGSLSWGRQSRATGNYSMGFGILNTAYTFGETVFGIGAANFTPSATGVTEFGPANGADRLFVIGNAIDSNNDGIVEQTERRNGFLMLKNGRTALGNITPGGQFQLSLDEGRKPGTNTWTVPSDERLKNIHGNYGKGLSEIVKLQPIVYHYKNVGEKTFEKQVLDTEYAGFSAQEVKNIFPEAVGVDDDGYLNLNIYSVLVASVNAFKELNDKKRALEKQLQAQEALLQKVLHRLSELESKK</sequence>
<feature type="chain" id="PRO_5011443128" evidence="2">
    <location>
        <begin position="17"/>
        <end position="1002"/>
    </location>
</feature>
<dbReference type="PROSITE" id="PS51688">
    <property type="entry name" value="ICA"/>
    <property type="match status" value="1"/>
</dbReference>
<feature type="signal peptide" evidence="2">
    <location>
        <begin position="1"/>
        <end position="16"/>
    </location>
</feature>
<dbReference type="InterPro" id="IPR030392">
    <property type="entry name" value="S74_ICA"/>
</dbReference>
<keyword evidence="5" id="KW-1185">Reference proteome</keyword>
<dbReference type="OrthoDB" id="1335233at2"/>
<dbReference type="STRING" id="490189.SAMN02927903_02073"/>
<reference evidence="4 5" key="1">
    <citation type="submission" date="2016-10" db="EMBL/GenBank/DDBJ databases">
        <authorList>
            <person name="de Groot N.N."/>
        </authorList>
    </citation>
    <scope>NUCLEOTIDE SEQUENCE [LARGE SCALE GENOMIC DNA]</scope>
    <source>
        <strain evidence="4 5">CGMCC 1.7031</strain>
    </source>
</reference>
<dbReference type="Proteomes" id="UP000199354">
    <property type="component" value="Unassembled WGS sequence"/>
</dbReference>
<evidence type="ECO:0000259" key="3">
    <source>
        <dbReference type="PROSITE" id="PS51688"/>
    </source>
</evidence>
<accession>A0A1G5I5B4</accession>
<dbReference type="Gene3D" id="2.150.10.10">
    <property type="entry name" value="Serralysin-like metalloprotease, C-terminal"/>
    <property type="match status" value="3"/>
</dbReference>
<keyword evidence="1" id="KW-0175">Coiled coil</keyword>
<feature type="domain" description="Peptidase S74" evidence="3">
    <location>
        <begin position="883"/>
        <end position="981"/>
    </location>
</feature>
<dbReference type="AlphaFoldDB" id="A0A1G5I5B4"/>
<dbReference type="RefSeq" id="WP_091143042.1">
    <property type="nucleotide sequence ID" value="NZ_FMVF01000009.1"/>
</dbReference>
<dbReference type="SUPFAM" id="SSF101967">
    <property type="entry name" value="Adhesin YadA, collagen-binding domain"/>
    <property type="match status" value="1"/>
</dbReference>
<organism evidence="4 5">
    <name type="scientific">Flavobacterium caeni</name>
    <dbReference type="NCBI Taxonomy" id="490189"/>
    <lineage>
        <taxon>Bacteria</taxon>
        <taxon>Pseudomonadati</taxon>
        <taxon>Bacteroidota</taxon>
        <taxon>Flavobacteriia</taxon>
        <taxon>Flavobacteriales</taxon>
        <taxon>Flavobacteriaceae</taxon>
        <taxon>Flavobacterium</taxon>
    </lineage>
</organism>
<dbReference type="EMBL" id="FMVF01000009">
    <property type="protein sequence ID" value="SCY70518.1"/>
    <property type="molecule type" value="Genomic_DNA"/>
</dbReference>
<name>A0A1G5I5B4_9FLAO</name>
<feature type="coiled-coil region" evidence="1">
    <location>
        <begin position="960"/>
        <end position="1001"/>
    </location>
</feature>